<evidence type="ECO:0000313" key="3">
    <source>
        <dbReference type="Proteomes" id="UP000070107"/>
    </source>
</evidence>
<evidence type="ECO:0000256" key="1">
    <source>
        <dbReference type="SAM" id="MobiDB-lite"/>
    </source>
</evidence>
<accession>A0A135HTI8</accession>
<gene>
    <name evidence="2" type="ORF">ATN84_10575</name>
</gene>
<protein>
    <submittedName>
        <fullName evidence="2">Uncharacterized protein</fullName>
    </submittedName>
</protein>
<name>A0A135HTI8_9HYPH</name>
<evidence type="ECO:0000313" key="2">
    <source>
        <dbReference type="EMBL" id="KXF76510.1"/>
    </source>
</evidence>
<feature type="compositionally biased region" description="Polar residues" evidence="1">
    <location>
        <begin position="25"/>
        <end position="40"/>
    </location>
</feature>
<dbReference type="Proteomes" id="UP000070107">
    <property type="component" value="Unassembled WGS sequence"/>
</dbReference>
<dbReference type="AlphaFoldDB" id="A0A135HTI8"/>
<dbReference type="EMBL" id="LNTU01000023">
    <property type="protein sequence ID" value="KXF76510.1"/>
    <property type="molecule type" value="Genomic_DNA"/>
</dbReference>
<feature type="region of interest" description="Disordered" evidence="1">
    <location>
        <begin position="25"/>
        <end position="63"/>
    </location>
</feature>
<comment type="caution">
    <text evidence="2">The sequence shown here is derived from an EMBL/GenBank/DDBJ whole genome shotgun (WGS) entry which is preliminary data.</text>
</comment>
<sequence>MALRINKENQDSSAIWNRIVEQNSSRNIQPASANNSGNSVRNHESHAGNSHPRNNIIAPTNGFDPTLNSPTIFAYHAPQAGGNEPFNVVPVYNIAPAQEPRTELDGSNPANDSPTGQITYRAQENDSLIEVARQLGYDENLDPEVAERFGFDPDKDYAEQYAELLTQINPEMRADPDGLPETHVITVLSDERMQDVLGMSRILDGVSSIDDLSEAQKSELQGLVDAELISAAGIMNGEAFEAEANGIRDHLKAILPQAEGLSDLIDSRADSFSMNMNGLFSGLRESGAAAIESGDWSAFQEDLADALRRKINPPYPTSSDFDSDQVVNDFIAELAFYGPINPETLTVDQGYLDALEAAKHQVMVTDVAERITDGDSLELQLFGVPAERADQILVELSEMPPTGTYEGEDNPPTSRLAEIVYPLQETSADGDGTISDEEAELLSDLTVVATQAGASAELDENGRMQIPEGVSRLAELLVDADSGDLNPEAGTAGDRMLRLGIAESIGNGDGATLAIAMADVYAEKGWDGAADNMLHMVSVGVNKLTQDADQTTQDYVRLFGDPQYAGSHLEGLVPEEDRQRAIGATEHGNLEENPETVRDFERLFAGAVATNAALEALPESLRNLEGYGLDGYERLTGEHGDLKTTLLGKEGDENSISMIGASGLGMSQEPLPTLTLEQIEARLGDSELFQEYASLYANVSNEEFNTVFNDALDIYDKIEDQLENPDSDIIDLPPGMEGLPGPVQEILNGLEGKSREEALEALRDQPVHGAALLMTLEALENGQPNGPSGGFLSREIKNSSLQVSTALVNPSPIAENITNRWNTAVGGQTFEPQEGLRGQRAAAIPFSSISGALNIWGFDEFMASDRLDDKAWAVVFGTLAGVDMSRVAAAGVQNFFIPQGRHVRPATGMASIFNQGGRLDRFTRTGFVNGPGAIRVLGNTVSALTGPIAFWTAGTEFSNGNTLGGVVWTSMGAVSTAHAIAIFAGSSWAGPLGWIAAAVWLGGAAILHWNSKENQRTYFEADMKSILTNLEPPVDEERAEILAEGRDDLGASDEAIGRPLFPLLEQLAEYRGYDTPEEKQEFFEYILYNEEALPNDKLRELSEASRSVIVDRQSDDNGYLMESRADERGYYAQPLTIEQLNNWIEGTLPEEQMIGVINPGIELPPMRN</sequence>
<proteinExistence type="predicted"/>
<organism evidence="2 3">
    <name type="scientific">Paramesorhizobium deserti</name>
    <dbReference type="NCBI Taxonomy" id="1494590"/>
    <lineage>
        <taxon>Bacteria</taxon>
        <taxon>Pseudomonadati</taxon>
        <taxon>Pseudomonadota</taxon>
        <taxon>Alphaproteobacteria</taxon>
        <taxon>Hyphomicrobiales</taxon>
        <taxon>Phyllobacteriaceae</taxon>
        <taxon>Paramesorhizobium</taxon>
    </lineage>
</organism>
<reference evidence="2 3" key="1">
    <citation type="submission" date="2015-11" db="EMBL/GenBank/DDBJ databases">
        <title>Draft genome sequence of Paramesorhizobium deserti A-3-E, a strain highly resistant to diverse beta-lactam antibiotics.</title>
        <authorList>
            <person name="Lv R."/>
            <person name="Yang X."/>
            <person name="Fang N."/>
            <person name="Guo J."/>
            <person name="Luo X."/>
            <person name="Peng F."/>
            <person name="Yang R."/>
            <person name="Cui Y."/>
            <person name="Fang C."/>
            <person name="Song Y."/>
        </authorList>
    </citation>
    <scope>NUCLEOTIDE SEQUENCE [LARGE SCALE GENOMIC DNA]</scope>
    <source>
        <strain evidence="2 3">A-3-E</strain>
    </source>
</reference>
<keyword evidence="3" id="KW-1185">Reference proteome</keyword>